<dbReference type="GeneID" id="38778783"/>
<feature type="region of interest" description="Disordered" evidence="1">
    <location>
        <begin position="763"/>
        <end position="856"/>
    </location>
</feature>
<name>A0A401GI46_9APHY</name>
<feature type="compositionally biased region" description="Polar residues" evidence="1">
    <location>
        <begin position="784"/>
        <end position="794"/>
    </location>
</feature>
<dbReference type="STRING" id="139825.A0A401GI46"/>
<feature type="compositionally biased region" description="Basic residues" evidence="1">
    <location>
        <begin position="60"/>
        <end position="71"/>
    </location>
</feature>
<feature type="region of interest" description="Disordered" evidence="1">
    <location>
        <begin position="587"/>
        <end position="606"/>
    </location>
</feature>
<comment type="caution">
    <text evidence="2">The sequence shown here is derived from an EMBL/GenBank/DDBJ whole genome shotgun (WGS) entry which is preliminary data.</text>
</comment>
<feature type="compositionally biased region" description="Low complexity" evidence="1">
    <location>
        <begin position="293"/>
        <end position="302"/>
    </location>
</feature>
<dbReference type="RefSeq" id="XP_027612779.1">
    <property type="nucleotide sequence ID" value="XM_027756978.1"/>
</dbReference>
<dbReference type="AlphaFoldDB" id="A0A401GI46"/>
<accession>A0A401GI46</accession>
<organism evidence="2 3">
    <name type="scientific">Sparassis crispa</name>
    <dbReference type="NCBI Taxonomy" id="139825"/>
    <lineage>
        <taxon>Eukaryota</taxon>
        <taxon>Fungi</taxon>
        <taxon>Dikarya</taxon>
        <taxon>Basidiomycota</taxon>
        <taxon>Agaricomycotina</taxon>
        <taxon>Agaricomycetes</taxon>
        <taxon>Polyporales</taxon>
        <taxon>Sparassidaceae</taxon>
        <taxon>Sparassis</taxon>
    </lineage>
</organism>
<feature type="compositionally biased region" description="Polar residues" evidence="1">
    <location>
        <begin position="187"/>
        <end position="211"/>
    </location>
</feature>
<proteinExistence type="predicted"/>
<feature type="compositionally biased region" description="Polar residues" evidence="1">
    <location>
        <begin position="143"/>
        <end position="154"/>
    </location>
</feature>
<dbReference type="InParanoid" id="A0A401GI46"/>
<sequence>MAERDDASLADRLVPSRAAGRKASKLTAEQLNSSPISDRDSTFGEPTRGKGGVKITYGGKGKRNSPKKAPRHPSPMPVAPARSRKASMNAARDRPSLLASIRLDTPSHMSVSGSSLTPFTDSEQESASLSKDGGIQALHEKTSTAALPSGSASKPSIRKRRTTISENHSGPMTRSRVGPSAHPPRNRSPSVSYTDRSLSPSAPSLFTQAQKKSPRKEERSTRTTRASLFKADTSGPSTRADKSSVRDVYTSRKRARSGSSSARSLFPTEPSVLTPLSSPPPTDPSAHRRSRSRPSSLLRRGSVISINSSPEAAPPPSSQMQPLTLSHARYQHMDELEMWTLADLGSLVFVRLNTEGDVVEQDDDDIETIWWPAKVTHARIPLRLSLFGDSPNSTDDVRIFVPSPSNVLSMTFGGVLRFNEGNFRRSARLGSPLASPRKKQKTDLENRWIAGRELMLKTDEDDNDGLPMMLSAYTGNGASPHTRDGSPAVSVFGESDAELAEKSWRAPSCDPMYTLPGEPALAKEMRHHTVYWPAQLLEYITPTKRTQKPRYKVQFYDGMIKNLDTSQFFTEGDQGFETCQLGEDKYNYGMDEDQASSDAGADDSDMNANEEADLRVASPPPTIPAPEEFAYRLLLEEQLRYVKPVLLAVMDGKYEPANDRHDGFMRGAAARQKVCDTCHDRGSLSQREVEELDKLVRRWVRRRERREELDISADGGEPSSTVASSPGDHGAGAENVNMQADGNHEVNTKFDGRSSSASAAVADVLVPPDGPPSSFVSPEEGPEQQRSNSMSPSGASEKHMENEHGSAEADPRPPEPVHSPSVVDLTPDFEMDEEVPSNPTGTDGPSDDIPRSRPTTTFMDLSSIEKITYCTNVLLHEAVLQLLLWRSGERMAPDLLSPEEEIRLHAIALTQSQETNWVHDIVRMKQAIGGNMLSFKGKSRTTTSQPASSSRGGGTRSRPRKA</sequence>
<protein>
    <submittedName>
        <fullName evidence="2">Uncharacterized protein</fullName>
    </submittedName>
</protein>
<evidence type="ECO:0000313" key="3">
    <source>
        <dbReference type="Proteomes" id="UP000287166"/>
    </source>
</evidence>
<feature type="compositionally biased region" description="Polar residues" evidence="1">
    <location>
        <begin position="27"/>
        <end position="36"/>
    </location>
</feature>
<feature type="region of interest" description="Disordered" evidence="1">
    <location>
        <begin position="710"/>
        <end position="736"/>
    </location>
</feature>
<feature type="compositionally biased region" description="Low complexity" evidence="1">
    <location>
        <begin position="257"/>
        <end position="276"/>
    </location>
</feature>
<feature type="compositionally biased region" description="Basic and acidic residues" evidence="1">
    <location>
        <begin position="796"/>
        <end position="815"/>
    </location>
</feature>
<feature type="region of interest" description="Disordered" evidence="1">
    <location>
        <begin position="934"/>
        <end position="962"/>
    </location>
</feature>
<feature type="compositionally biased region" description="Acidic residues" evidence="1">
    <location>
        <begin position="590"/>
        <end position="606"/>
    </location>
</feature>
<dbReference type="OrthoDB" id="2505887at2759"/>
<reference evidence="2 3" key="1">
    <citation type="journal article" date="2018" name="Sci. Rep.">
        <title>Genome sequence of the cauliflower mushroom Sparassis crispa (Hanabiratake) and its association with beneficial usage.</title>
        <authorList>
            <person name="Kiyama R."/>
            <person name="Furutani Y."/>
            <person name="Kawaguchi K."/>
            <person name="Nakanishi T."/>
        </authorList>
    </citation>
    <scope>NUCLEOTIDE SEQUENCE [LARGE SCALE GENOMIC DNA]</scope>
</reference>
<dbReference type="Proteomes" id="UP000287166">
    <property type="component" value="Unassembled WGS sequence"/>
</dbReference>
<dbReference type="EMBL" id="BFAD01000004">
    <property type="protein sequence ID" value="GBE81866.1"/>
    <property type="molecule type" value="Genomic_DNA"/>
</dbReference>
<gene>
    <name evidence="2" type="ORF">SCP_0402400</name>
</gene>
<evidence type="ECO:0000256" key="1">
    <source>
        <dbReference type="SAM" id="MobiDB-lite"/>
    </source>
</evidence>
<keyword evidence="3" id="KW-1185">Reference proteome</keyword>
<feature type="region of interest" description="Disordered" evidence="1">
    <location>
        <begin position="1"/>
        <end position="321"/>
    </location>
</feature>
<feature type="compositionally biased region" description="Polar residues" evidence="1">
    <location>
        <begin position="107"/>
        <end position="129"/>
    </location>
</feature>
<evidence type="ECO:0000313" key="2">
    <source>
        <dbReference type="EMBL" id="GBE81866.1"/>
    </source>
</evidence>